<gene>
    <name evidence="1" type="ORF">SAMN05421788_102111</name>
</gene>
<dbReference type="Proteomes" id="UP000186917">
    <property type="component" value="Unassembled WGS sequence"/>
</dbReference>
<name>A0A1N7N1Q2_9BACT</name>
<dbReference type="PROSITE" id="PS51257">
    <property type="entry name" value="PROKAR_LIPOPROTEIN"/>
    <property type="match status" value="1"/>
</dbReference>
<protein>
    <submittedName>
        <fullName evidence="1">Uncharacterized protein</fullName>
    </submittedName>
</protein>
<proteinExistence type="predicted"/>
<accession>A0A1N7N1Q2</accession>
<sequence>MNVVKLAFLFSVAAISTMSCKKSGKDAESVDPVSVINAGSFKWNDSTYKTDTAFFEYGDGYGCTLYLSSLDFSNGKYLYSDLRRNCVYFDFNDTTAIPAGTFSFSTGSTKNNLKSSWMLTDWVMTGLINGGGPAESVSVTIEKINDYYKIQYSGKLYNKPVDFAGSYTGTVKYVKLSN</sequence>
<evidence type="ECO:0000313" key="1">
    <source>
        <dbReference type="EMBL" id="SIS92307.1"/>
    </source>
</evidence>
<keyword evidence="2" id="KW-1185">Reference proteome</keyword>
<reference evidence="2" key="1">
    <citation type="submission" date="2017-01" db="EMBL/GenBank/DDBJ databases">
        <authorList>
            <person name="Varghese N."/>
            <person name="Submissions S."/>
        </authorList>
    </citation>
    <scope>NUCLEOTIDE SEQUENCE [LARGE SCALE GENOMIC DNA]</scope>
    <source>
        <strain evidence="2">DSM 21054</strain>
    </source>
</reference>
<dbReference type="AlphaFoldDB" id="A0A1N7N1Q2"/>
<organism evidence="1 2">
    <name type="scientific">Filimonas lacunae</name>
    <dbReference type="NCBI Taxonomy" id="477680"/>
    <lineage>
        <taxon>Bacteria</taxon>
        <taxon>Pseudomonadati</taxon>
        <taxon>Bacteroidota</taxon>
        <taxon>Chitinophagia</taxon>
        <taxon>Chitinophagales</taxon>
        <taxon>Chitinophagaceae</taxon>
        <taxon>Filimonas</taxon>
    </lineage>
</organism>
<evidence type="ECO:0000313" key="2">
    <source>
        <dbReference type="Proteomes" id="UP000186917"/>
    </source>
</evidence>
<dbReference type="EMBL" id="FTOR01000002">
    <property type="protein sequence ID" value="SIS92307.1"/>
    <property type="molecule type" value="Genomic_DNA"/>
</dbReference>